<dbReference type="EMBL" id="JBHTJZ010000036">
    <property type="protein sequence ID" value="MFD0961492.1"/>
    <property type="molecule type" value="Genomic_DNA"/>
</dbReference>
<organism evidence="1 2">
    <name type="scientific">Paenibacillus chungangensis</name>
    <dbReference type="NCBI Taxonomy" id="696535"/>
    <lineage>
        <taxon>Bacteria</taxon>
        <taxon>Bacillati</taxon>
        <taxon>Bacillota</taxon>
        <taxon>Bacilli</taxon>
        <taxon>Bacillales</taxon>
        <taxon>Paenibacillaceae</taxon>
        <taxon>Paenibacillus</taxon>
    </lineage>
</organism>
<keyword evidence="2" id="KW-1185">Reference proteome</keyword>
<dbReference type="SUPFAM" id="SSF74650">
    <property type="entry name" value="Galactose mutarotase-like"/>
    <property type="match status" value="1"/>
</dbReference>
<name>A0ABW3HVS1_9BACL</name>
<gene>
    <name evidence="1" type="ORF">ACFQ2I_19240</name>
</gene>
<dbReference type="RefSeq" id="WP_377567117.1">
    <property type="nucleotide sequence ID" value="NZ_JBHTJZ010000036.1"/>
</dbReference>
<sequence>MTKQAQAFRQPFHDEEAVWLQWGPYEAAVLPHVGANLIAFRDTARQYTFLREPASDEMDAFRASPGVHGIPILFPPNRYDNGTFTWNGRTYTFPVNEVARGNHLHGFFHTASWQVDDYGTNPTESYVSLSIAIDDSHPIHRYLPHEFTLRLRYSLSDQGLLQHVMVHNRGVDAMPCLLGFHTAINAPFAPGSTPEDCRFTMTIDKRWEMNERMLPTGEYLPLSDEEQAMRTTGLSPYWAIMDNHYSSTTKNGRNMMELTDAHEGVTLVYDAGASYKQWMIWNNEATPGFFCPEPQLNLVNAPNVTLPAEEIGLVTLEPGAIWEETSRIYLREQN</sequence>
<comment type="caution">
    <text evidence="1">The sequence shown here is derived from an EMBL/GenBank/DDBJ whole genome shotgun (WGS) entry which is preliminary data.</text>
</comment>
<dbReference type="CDD" id="cd01081">
    <property type="entry name" value="Aldose_epim"/>
    <property type="match status" value="1"/>
</dbReference>
<dbReference type="InterPro" id="IPR014718">
    <property type="entry name" value="GH-type_carb-bd"/>
</dbReference>
<proteinExistence type="predicted"/>
<evidence type="ECO:0000313" key="2">
    <source>
        <dbReference type="Proteomes" id="UP001596989"/>
    </source>
</evidence>
<evidence type="ECO:0000313" key="1">
    <source>
        <dbReference type="EMBL" id="MFD0961492.1"/>
    </source>
</evidence>
<dbReference type="InterPro" id="IPR011013">
    <property type="entry name" value="Gal_mutarotase_sf_dom"/>
</dbReference>
<protein>
    <submittedName>
        <fullName evidence="1">Aldose 1-epimerase</fullName>
    </submittedName>
</protein>
<dbReference type="Pfam" id="PF01263">
    <property type="entry name" value="Aldose_epim"/>
    <property type="match status" value="1"/>
</dbReference>
<dbReference type="Proteomes" id="UP001596989">
    <property type="component" value="Unassembled WGS sequence"/>
</dbReference>
<dbReference type="InterPro" id="IPR008183">
    <property type="entry name" value="Aldose_1/G6P_1-epimerase"/>
</dbReference>
<reference evidence="2" key="1">
    <citation type="journal article" date="2019" name="Int. J. Syst. Evol. Microbiol.">
        <title>The Global Catalogue of Microorganisms (GCM) 10K type strain sequencing project: providing services to taxonomists for standard genome sequencing and annotation.</title>
        <authorList>
            <consortium name="The Broad Institute Genomics Platform"/>
            <consortium name="The Broad Institute Genome Sequencing Center for Infectious Disease"/>
            <person name="Wu L."/>
            <person name="Ma J."/>
        </authorList>
    </citation>
    <scope>NUCLEOTIDE SEQUENCE [LARGE SCALE GENOMIC DNA]</scope>
    <source>
        <strain evidence="2">CCUG 59129</strain>
    </source>
</reference>
<accession>A0ABW3HVS1</accession>
<dbReference type="Gene3D" id="2.70.98.10">
    <property type="match status" value="1"/>
</dbReference>